<feature type="compositionally biased region" description="Low complexity" evidence="1">
    <location>
        <begin position="16"/>
        <end position="31"/>
    </location>
</feature>
<gene>
    <name evidence="2" type="ORF">PGLA2088_LOCUS17137</name>
</gene>
<feature type="compositionally biased region" description="Polar residues" evidence="1">
    <location>
        <begin position="39"/>
        <end position="49"/>
    </location>
</feature>
<proteinExistence type="predicted"/>
<protein>
    <submittedName>
        <fullName evidence="2">Uncharacterized protein</fullName>
    </submittedName>
</protein>
<feature type="region of interest" description="Disordered" evidence="1">
    <location>
        <begin position="1"/>
        <end position="50"/>
    </location>
</feature>
<feature type="region of interest" description="Disordered" evidence="1">
    <location>
        <begin position="64"/>
        <end position="106"/>
    </location>
</feature>
<evidence type="ECO:0000313" key="3">
    <source>
        <dbReference type="Proteomes" id="UP000626109"/>
    </source>
</evidence>
<comment type="caution">
    <text evidence="2">The sequence shown here is derived from an EMBL/GenBank/DDBJ whole genome shotgun (WGS) entry which is preliminary data.</text>
</comment>
<reference evidence="2" key="1">
    <citation type="submission" date="2021-02" db="EMBL/GenBank/DDBJ databases">
        <authorList>
            <person name="Dougan E. K."/>
            <person name="Rhodes N."/>
            <person name="Thang M."/>
            <person name="Chan C."/>
        </authorList>
    </citation>
    <scope>NUCLEOTIDE SEQUENCE</scope>
</reference>
<feature type="compositionally biased region" description="Low complexity" evidence="1">
    <location>
        <begin position="89"/>
        <end position="106"/>
    </location>
</feature>
<evidence type="ECO:0000256" key="1">
    <source>
        <dbReference type="SAM" id="MobiDB-lite"/>
    </source>
</evidence>
<evidence type="ECO:0000313" key="2">
    <source>
        <dbReference type="EMBL" id="CAE8669226.1"/>
    </source>
</evidence>
<accession>A0A813J931</accession>
<dbReference type="AlphaFoldDB" id="A0A813J931"/>
<sequence length="106" mass="10232">GRSPELSAKAAPWAPALGSSSKSPAVSASAAPWTPTKEPASSSSVNGVSTGAAVTASPLLRAAAAPFNPSPEKAKATEEEASVPAGGPAAAKSWAERAAAANKAKP</sequence>
<name>A0A813J931_POLGL</name>
<feature type="non-terminal residue" evidence="2">
    <location>
        <position position="1"/>
    </location>
</feature>
<organism evidence="2 3">
    <name type="scientific">Polarella glacialis</name>
    <name type="common">Dinoflagellate</name>
    <dbReference type="NCBI Taxonomy" id="89957"/>
    <lineage>
        <taxon>Eukaryota</taxon>
        <taxon>Sar</taxon>
        <taxon>Alveolata</taxon>
        <taxon>Dinophyceae</taxon>
        <taxon>Suessiales</taxon>
        <taxon>Suessiaceae</taxon>
        <taxon>Polarella</taxon>
    </lineage>
</organism>
<dbReference type="EMBL" id="CAJNNW010022356">
    <property type="protein sequence ID" value="CAE8669226.1"/>
    <property type="molecule type" value="Genomic_DNA"/>
</dbReference>
<dbReference type="Proteomes" id="UP000626109">
    <property type="component" value="Unassembled WGS sequence"/>
</dbReference>